<dbReference type="Proteomes" id="UP000800235">
    <property type="component" value="Unassembled WGS sequence"/>
</dbReference>
<keyword evidence="2" id="KW-1185">Reference proteome</keyword>
<organism evidence="1 2">
    <name type="scientific">Tothia fuscella</name>
    <dbReference type="NCBI Taxonomy" id="1048955"/>
    <lineage>
        <taxon>Eukaryota</taxon>
        <taxon>Fungi</taxon>
        <taxon>Dikarya</taxon>
        <taxon>Ascomycota</taxon>
        <taxon>Pezizomycotina</taxon>
        <taxon>Dothideomycetes</taxon>
        <taxon>Pleosporomycetidae</taxon>
        <taxon>Venturiales</taxon>
        <taxon>Cylindrosympodiaceae</taxon>
        <taxon>Tothia</taxon>
    </lineage>
</organism>
<dbReference type="EMBL" id="MU007021">
    <property type="protein sequence ID" value="KAF2433287.1"/>
    <property type="molecule type" value="Genomic_DNA"/>
</dbReference>
<evidence type="ECO:0008006" key="3">
    <source>
        <dbReference type="Google" id="ProtNLM"/>
    </source>
</evidence>
<evidence type="ECO:0000313" key="1">
    <source>
        <dbReference type="EMBL" id="KAF2433287.1"/>
    </source>
</evidence>
<gene>
    <name evidence="1" type="ORF">EJ08DRAFT_647349</name>
</gene>
<dbReference type="AlphaFoldDB" id="A0A9P4NX47"/>
<feature type="non-terminal residue" evidence="1">
    <location>
        <position position="118"/>
    </location>
</feature>
<accession>A0A9P4NX47</accession>
<proteinExistence type="predicted"/>
<evidence type="ECO:0000313" key="2">
    <source>
        <dbReference type="Proteomes" id="UP000800235"/>
    </source>
</evidence>
<comment type="caution">
    <text evidence="1">The sequence shown here is derived from an EMBL/GenBank/DDBJ whole genome shotgun (WGS) entry which is preliminary data.</text>
</comment>
<name>A0A9P4NX47_9PEZI</name>
<protein>
    <recommendedName>
        <fullName evidence="3">Transposase</fullName>
    </recommendedName>
</protein>
<reference evidence="1" key="1">
    <citation type="journal article" date="2020" name="Stud. Mycol.">
        <title>101 Dothideomycetes genomes: a test case for predicting lifestyles and emergence of pathogens.</title>
        <authorList>
            <person name="Haridas S."/>
            <person name="Albert R."/>
            <person name="Binder M."/>
            <person name="Bloem J."/>
            <person name="Labutti K."/>
            <person name="Salamov A."/>
            <person name="Andreopoulos B."/>
            <person name="Baker S."/>
            <person name="Barry K."/>
            <person name="Bills G."/>
            <person name="Bluhm B."/>
            <person name="Cannon C."/>
            <person name="Castanera R."/>
            <person name="Culley D."/>
            <person name="Daum C."/>
            <person name="Ezra D."/>
            <person name="Gonzalez J."/>
            <person name="Henrissat B."/>
            <person name="Kuo A."/>
            <person name="Liang C."/>
            <person name="Lipzen A."/>
            <person name="Lutzoni F."/>
            <person name="Magnuson J."/>
            <person name="Mondo S."/>
            <person name="Nolan M."/>
            <person name="Ohm R."/>
            <person name="Pangilinan J."/>
            <person name="Park H.-J."/>
            <person name="Ramirez L."/>
            <person name="Alfaro M."/>
            <person name="Sun H."/>
            <person name="Tritt A."/>
            <person name="Yoshinaga Y."/>
            <person name="Zwiers L.-H."/>
            <person name="Turgeon B."/>
            <person name="Goodwin S."/>
            <person name="Spatafora J."/>
            <person name="Crous P."/>
            <person name="Grigoriev I."/>
        </authorList>
    </citation>
    <scope>NUCLEOTIDE SEQUENCE</scope>
    <source>
        <strain evidence="1">CBS 130266</strain>
    </source>
</reference>
<dbReference type="OrthoDB" id="3558968at2759"/>
<sequence>MAPTTPPSSPKRSEYSIDKCRFFDAYDRKKSATSLGQICRRRDIDIKPSTARTWLKKREILGYGARRRTRKLSNRLGRKSTFYAEEILPKHIDEIKILEERYSHRFQLQEDSDPLHGN</sequence>